<keyword evidence="1" id="KW-1133">Transmembrane helix</keyword>
<name>A0A498JSY1_MALDO</name>
<comment type="caution">
    <text evidence="2">The sequence shown here is derived from an EMBL/GenBank/DDBJ whole genome shotgun (WGS) entry which is preliminary data.</text>
</comment>
<feature type="transmembrane region" description="Helical" evidence="1">
    <location>
        <begin position="52"/>
        <end position="70"/>
    </location>
</feature>
<dbReference type="Proteomes" id="UP000290289">
    <property type="component" value="Chromosome 5"/>
</dbReference>
<evidence type="ECO:0000313" key="3">
    <source>
        <dbReference type="Proteomes" id="UP000290289"/>
    </source>
</evidence>
<evidence type="ECO:0000313" key="2">
    <source>
        <dbReference type="EMBL" id="RXH98938.1"/>
    </source>
</evidence>
<dbReference type="PANTHER" id="PTHR36063:SF8">
    <property type="entry name" value="GENOME ASSEMBLY, CHROMOSOME: A06"/>
    <property type="match status" value="1"/>
</dbReference>
<keyword evidence="3" id="KW-1185">Reference proteome</keyword>
<sequence>MKKGFKSMQNWGEVAPAAISVSHRRKSSSFTKLEPIIEEGSEGSFEIGHKGVFFNALPLLLSGFMYIFLFQEFVV</sequence>
<keyword evidence="1" id="KW-0812">Transmembrane</keyword>
<proteinExistence type="predicted"/>
<dbReference type="PANTHER" id="PTHR36063">
    <property type="entry name" value="ARABIDOPSIS THALIANA GENOMIC DNA, CHROMOSOME 5, P1 CLONE:MOK16"/>
    <property type="match status" value="1"/>
</dbReference>
<keyword evidence="1" id="KW-0472">Membrane</keyword>
<dbReference type="EMBL" id="RDQH01000331">
    <property type="protein sequence ID" value="RXH98938.1"/>
    <property type="molecule type" value="Genomic_DNA"/>
</dbReference>
<protein>
    <submittedName>
        <fullName evidence="2">Uncharacterized protein</fullName>
    </submittedName>
</protein>
<dbReference type="AlphaFoldDB" id="A0A498JSY1"/>
<evidence type="ECO:0000256" key="1">
    <source>
        <dbReference type="SAM" id="Phobius"/>
    </source>
</evidence>
<accession>A0A498JSY1</accession>
<organism evidence="2 3">
    <name type="scientific">Malus domestica</name>
    <name type="common">Apple</name>
    <name type="synonym">Pyrus malus</name>
    <dbReference type="NCBI Taxonomy" id="3750"/>
    <lineage>
        <taxon>Eukaryota</taxon>
        <taxon>Viridiplantae</taxon>
        <taxon>Streptophyta</taxon>
        <taxon>Embryophyta</taxon>
        <taxon>Tracheophyta</taxon>
        <taxon>Spermatophyta</taxon>
        <taxon>Magnoliopsida</taxon>
        <taxon>eudicotyledons</taxon>
        <taxon>Gunneridae</taxon>
        <taxon>Pentapetalae</taxon>
        <taxon>rosids</taxon>
        <taxon>fabids</taxon>
        <taxon>Rosales</taxon>
        <taxon>Rosaceae</taxon>
        <taxon>Amygdaloideae</taxon>
        <taxon>Maleae</taxon>
        <taxon>Malus</taxon>
    </lineage>
</organism>
<reference evidence="2 3" key="1">
    <citation type="submission" date="2018-10" db="EMBL/GenBank/DDBJ databases">
        <title>A high-quality apple genome assembly.</title>
        <authorList>
            <person name="Hu J."/>
        </authorList>
    </citation>
    <scope>NUCLEOTIDE SEQUENCE [LARGE SCALE GENOMIC DNA]</scope>
    <source>
        <strain evidence="3">cv. HFTH1</strain>
        <tissue evidence="2">Young leaf</tissue>
    </source>
</reference>
<gene>
    <name evidence="2" type="ORF">DVH24_011263</name>
</gene>